<dbReference type="SUPFAM" id="SSF53448">
    <property type="entry name" value="Nucleotide-diphospho-sugar transferases"/>
    <property type="match status" value="1"/>
</dbReference>
<dbReference type="GO" id="GO:0016758">
    <property type="term" value="F:hexosyltransferase activity"/>
    <property type="evidence" value="ECO:0007669"/>
    <property type="project" value="UniProtKB-ARBA"/>
</dbReference>
<dbReference type="OrthoDB" id="597270at2"/>
<evidence type="ECO:0000259" key="1">
    <source>
        <dbReference type="Pfam" id="PF00535"/>
    </source>
</evidence>
<dbReference type="RefSeq" id="WP_131030213.1">
    <property type="nucleotide sequence ID" value="NZ_SIXF01000009.1"/>
</dbReference>
<feature type="domain" description="Glycosyltransferase 2-like" evidence="1">
    <location>
        <begin position="12"/>
        <end position="131"/>
    </location>
</feature>
<dbReference type="PANTHER" id="PTHR22916">
    <property type="entry name" value="GLYCOSYLTRANSFERASE"/>
    <property type="match status" value="1"/>
</dbReference>
<evidence type="ECO:0000313" key="3">
    <source>
        <dbReference type="Proteomes" id="UP000291819"/>
    </source>
</evidence>
<sequence length="319" mass="36577">MEEADQKLMLVSICIPCYNAETYLAETLKCLLSQSHKNLEIIIVDDHSKDESVKIIQEFAKKDERISFEMAQHKGAAAARNQAYKQSNGNYIVFFDADDWVPENFVETQLQSLQSDQEIVVSTCGRFYHNDLNTITIDDSQVKTDLSFEQWVLHYWINISHMTCPGRVLIPRNLVEQSGLWDEDLNLNDDFVFYTRVFSNSSLIRYNPSSVFYYRSGINGLSSKKGNLAYQSLYNSLVRSITSAQSKLKISKELNKCYANLLQNFIYEAYPYEPKLIKQADQLIKSWGGSNLKFPAGGKTKLVNSLLGWKLVKKIKNLI</sequence>
<evidence type="ECO:0000313" key="2">
    <source>
        <dbReference type="EMBL" id="TBO42194.1"/>
    </source>
</evidence>
<name>A0A4Q9HCP3_9SPHI</name>
<accession>A0A4Q9HCP3</accession>
<comment type="caution">
    <text evidence="2">The sequence shown here is derived from an EMBL/GenBank/DDBJ whole genome shotgun (WGS) entry which is preliminary data.</text>
</comment>
<dbReference type="CDD" id="cd00761">
    <property type="entry name" value="Glyco_tranf_GTA_type"/>
    <property type="match status" value="1"/>
</dbReference>
<proteinExistence type="predicted"/>
<keyword evidence="3" id="KW-1185">Reference proteome</keyword>
<dbReference type="AlphaFoldDB" id="A0A4Q9HCP3"/>
<reference evidence="2 3" key="1">
    <citation type="submission" date="2019-02" db="EMBL/GenBank/DDBJ databases">
        <title>Pedobacter kyonggii whole genome sequence analysis.</title>
        <authorList>
            <person name="Dahal R.H."/>
        </authorList>
    </citation>
    <scope>NUCLEOTIDE SEQUENCE [LARGE SCALE GENOMIC DNA]</scope>
    <source>
        <strain evidence="2 3">K-4-11-1</strain>
    </source>
</reference>
<dbReference type="Pfam" id="PF00535">
    <property type="entry name" value="Glycos_transf_2"/>
    <property type="match status" value="1"/>
</dbReference>
<dbReference type="Proteomes" id="UP000291819">
    <property type="component" value="Unassembled WGS sequence"/>
</dbReference>
<dbReference type="InterPro" id="IPR001173">
    <property type="entry name" value="Glyco_trans_2-like"/>
</dbReference>
<organism evidence="2 3">
    <name type="scientific">Pedobacter kyonggii</name>
    <dbReference type="NCBI Taxonomy" id="1926871"/>
    <lineage>
        <taxon>Bacteria</taxon>
        <taxon>Pseudomonadati</taxon>
        <taxon>Bacteroidota</taxon>
        <taxon>Sphingobacteriia</taxon>
        <taxon>Sphingobacteriales</taxon>
        <taxon>Sphingobacteriaceae</taxon>
        <taxon>Pedobacter</taxon>
    </lineage>
</organism>
<keyword evidence="2" id="KW-0808">Transferase</keyword>
<dbReference type="EMBL" id="SIXF01000009">
    <property type="protein sequence ID" value="TBO42194.1"/>
    <property type="molecule type" value="Genomic_DNA"/>
</dbReference>
<dbReference type="InterPro" id="IPR029044">
    <property type="entry name" value="Nucleotide-diphossugar_trans"/>
</dbReference>
<protein>
    <submittedName>
        <fullName evidence="2">Glycosyltransferase family 2 protein</fullName>
    </submittedName>
</protein>
<dbReference type="Gene3D" id="3.90.550.10">
    <property type="entry name" value="Spore Coat Polysaccharide Biosynthesis Protein SpsA, Chain A"/>
    <property type="match status" value="1"/>
</dbReference>
<gene>
    <name evidence="2" type="ORF">EYS08_11750</name>
</gene>